<dbReference type="EMBL" id="MVGC01001891">
    <property type="protein sequence ID" value="RJE17006.1"/>
    <property type="molecule type" value="Genomic_DNA"/>
</dbReference>
<evidence type="ECO:0000313" key="3">
    <source>
        <dbReference type="Proteomes" id="UP000266188"/>
    </source>
</evidence>
<name>A0A3A2Z2A1_9EURO</name>
<evidence type="ECO:0000256" key="1">
    <source>
        <dbReference type="SAM" id="MobiDB-lite"/>
    </source>
</evidence>
<dbReference type="Proteomes" id="UP000266188">
    <property type="component" value="Unassembled WGS sequence"/>
</dbReference>
<sequence>MPWDQEAQEAQGQGDEQARGAGEETVRSQYSYRRNEGSGQGSYTGAMVSVDRIDRQRFLVGSNG</sequence>
<organism evidence="2 3">
    <name type="scientific">Aspergillus sclerotialis</name>
    <dbReference type="NCBI Taxonomy" id="2070753"/>
    <lineage>
        <taxon>Eukaryota</taxon>
        <taxon>Fungi</taxon>
        <taxon>Dikarya</taxon>
        <taxon>Ascomycota</taxon>
        <taxon>Pezizomycotina</taxon>
        <taxon>Eurotiomycetes</taxon>
        <taxon>Eurotiomycetidae</taxon>
        <taxon>Eurotiales</taxon>
        <taxon>Aspergillaceae</taxon>
        <taxon>Aspergillus</taxon>
        <taxon>Aspergillus subgen. Polypaecilum</taxon>
    </lineage>
</organism>
<proteinExistence type="predicted"/>
<dbReference type="AlphaFoldDB" id="A0A3A2Z2A1"/>
<feature type="compositionally biased region" description="Basic and acidic residues" evidence="1">
    <location>
        <begin position="16"/>
        <end position="26"/>
    </location>
</feature>
<protein>
    <submittedName>
        <fullName evidence="2">Uncharacterized protein</fullName>
    </submittedName>
</protein>
<evidence type="ECO:0000313" key="2">
    <source>
        <dbReference type="EMBL" id="RJE17006.1"/>
    </source>
</evidence>
<comment type="caution">
    <text evidence="2">The sequence shown here is derived from an EMBL/GenBank/DDBJ whole genome shotgun (WGS) entry which is preliminary data.</text>
</comment>
<gene>
    <name evidence="2" type="ORF">PHISCL_10657</name>
</gene>
<accession>A0A3A2Z2A1</accession>
<keyword evidence="3" id="KW-1185">Reference proteome</keyword>
<reference evidence="3" key="1">
    <citation type="submission" date="2017-02" db="EMBL/GenBank/DDBJ databases">
        <authorList>
            <person name="Tafer H."/>
            <person name="Lopandic K."/>
        </authorList>
    </citation>
    <scope>NUCLEOTIDE SEQUENCE [LARGE SCALE GENOMIC DNA]</scope>
    <source>
        <strain evidence="3">CBS 366.77</strain>
    </source>
</reference>
<feature type="region of interest" description="Disordered" evidence="1">
    <location>
        <begin position="1"/>
        <end position="48"/>
    </location>
</feature>